<proteinExistence type="predicted"/>
<reference evidence="1" key="1">
    <citation type="submission" date="2020-11" db="EMBL/GenBank/DDBJ databases">
        <authorList>
            <person name="Tran Van P."/>
        </authorList>
    </citation>
    <scope>NUCLEOTIDE SEQUENCE</scope>
</reference>
<accession>A0A7R9EYR6</accession>
<protein>
    <submittedName>
        <fullName evidence="1">Uncharacterized protein</fullName>
    </submittedName>
</protein>
<name>A0A7R9EYR6_9NEOP</name>
<gene>
    <name evidence="1" type="ORF">TBIB3V08_LOCUS6235</name>
</gene>
<organism evidence="1">
    <name type="scientific">Timema bartmani</name>
    <dbReference type="NCBI Taxonomy" id="61472"/>
    <lineage>
        <taxon>Eukaryota</taxon>
        <taxon>Metazoa</taxon>
        <taxon>Ecdysozoa</taxon>
        <taxon>Arthropoda</taxon>
        <taxon>Hexapoda</taxon>
        <taxon>Insecta</taxon>
        <taxon>Pterygota</taxon>
        <taxon>Neoptera</taxon>
        <taxon>Polyneoptera</taxon>
        <taxon>Phasmatodea</taxon>
        <taxon>Timematodea</taxon>
        <taxon>Timematoidea</taxon>
        <taxon>Timematidae</taxon>
        <taxon>Timema</taxon>
    </lineage>
</organism>
<sequence length="184" mass="20404">MLIKYNKTKQTASKATDKVKDTVTLAPSHVTIELPSGEVERVAQRDDQDCIGHRHIKGYEQNMAANKSLCSGSNQPEAPLVPVNGFFSGLTVFNMLREELTCSTRGCRAFDFRVVLLVETKMKVTVTTVVRQVVTNAYMQSLLTTPATQAKKRKSVGELDRSSKTPTWLQATPERLLVVVTAVY</sequence>
<evidence type="ECO:0000313" key="1">
    <source>
        <dbReference type="EMBL" id="CAD7443838.1"/>
    </source>
</evidence>
<dbReference type="EMBL" id="OD566359">
    <property type="protein sequence ID" value="CAD7443838.1"/>
    <property type="molecule type" value="Genomic_DNA"/>
</dbReference>
<dbReference type="AlphaFoldDB" id="A0A7R9EYR6"/>